<protein>
    <submittedName>
        <fullName evidence="1">Uncharacterized protein</fullName>
    </submittedName>
</protein>
<organism evidence="1 2">
    <name type="scientific">Neptunomonas phycophila</name>
    <dbReference type="NCBI Taxonomy" id="1572645"/>
    <lineage>
        <taxon>Bacteria</taxon>
        <taxon>Pseudomonadati</taxon>
        <taxon>Pseudomonadota</taxon>
        <taxon>Gammaproteobacteria</taxon>
        <taxon>Oceanospirillales</taxon>
        <taxon>Oceanospirillaceae</taxon>
        <taxon>Neptunomonas</taxon>
    </lineage>
</organism>
<dbReference type="EMBL" id="JAUOPG010000002">
    <property type="protein sequence ID" value="MDO6452502.1"/>
    <property type="molecule type" value="Genomic_DNA"/>
</dbReference>
<dbReference type="Proteomes" id="UP001169862">
    <property type="component" value="Unassembled WGS sequence"/>
</dbReference>
<dbReference type="RefSeq" id="WP_303548530.1">
    <property type="nucleotide sequence ID" value="NZ_JAUOPG010000002.1"/>
</dbReference>
<sequence>MNSYLLSDKPIIYADMNVFRYLACDDISILEPERFKWVYSHVHLDEIHRNGNQDALEGMKMLKAVEICDVLNQDFQSEGNIVIRDYIDPYLRYEQYLDAISGYEGAADHIVEHLIRSFGADNFKELSETPEQMRNEIERITSIIPDGRRDDLIEKASRVSKEMEVAIEKHLKNRLPIDKTRRALGVTSENRKAVEKYESAIDEIWDLISPSIPNINKNQFFGFEPITGIDGVQHTQHGAISGAYIVLNMLGISPDKGLAKRDKIKNIMSDGQHAGMASYCNALVSADRGIINKSMCNFRT</sequence>
<accession>A0AAW7XG02</accession>
<evidence type="ECO:0000313" key="2">
    <source>
        <dbReference type="Proteomes" id="UP001169862"/>
    </source>
</evidence>
<dbReference type="AlphaFoldDB" id="A0AAW7XG02"/>
<evidence type="ECO:0000313" key="1">
    <source>
        <dbReference type="EMBL" id="MDO6452502.1"/>
    </source>
</evidence>
<gene>
    <name evidence="1" type="ORF">Q4490_02890</name>
</gene>
<name>A0AAW7XG02_9GAMM</name>
<proteinExistence type="predicted"/>
<comment type="caution">
    <text evidence="1">The sequence shown here is derived from an EMBL/GenBank/DDBJ whole genome shotgun (WGS) entry which is preliminary data.</text>
</comment>
<reference evidence="1" key="1">
    <citation type="submission" date="2023-07" db="EMBL/GenBank/DDBJ databases">
        <title>Genome content predicts the carbon catabolic preferences of heterotrophic bacteria.</title>
        <authorList>
            <person name="Gralka M."/>
        </authorList>
    </citation>
    <scope>NUCLEOTIDE SEQUENCE</scope>
    <source>
        <strain evidence="1">I2M16</strain>
    </source>
</reference>